<dbReference type="SUPFAM" id="SSF143100">
    <property type="entry name" value="TTHA1013/TTHA0281-like"/>
    <property type="match status" value="1"/>
</dbReference>
<evidence type="ECO:0000313" key="2">
    <source>
        <dbReference type="EMBL" id="ROP83157.1"/>
    </source>
</evidence>
<keyword evidence="3" id="KW-1185">Reference proteome</keyword>
<gene>
    <name evidence="2" type="ORF">EDC65_4688</name>
</gene>
<dbReference type="Gene3D" id="3.30.160.250">
    <property type="match status" value="1"/>
</dbReference>
<reference evidence="2 3" key="1">
    <citation type="submission" date="2018-11" db="EMBL/GenBank/DDBJ databases">
        <title>Genomic Encyclopedia of Type Strains, Phase IV (KMG-IV): sequencing the most valuable type-strain genomes for metagenomic binning, comparative biology and taxonomic classification.</title>
        <authorList>
            <person name="Goeker M."/>
        </authorList>
    </citation>
    <scope>NUCLEOTIDE SEQUENCE [LARGE SCALE GENOMIC DNA]</scope>
    <source>
        <strain evidence="2 3">DSM 5900</strain>
    </source>
</reference>
<dbReference type="RefSeq" id="WP_123694166.1">
    <property type="nucleotide sequence ID" value="NZ_AP019700.1"/>
</dbReference>
<evidence type="ECO:0000313" key="3">
    <source>
        <dbReference type="Proteomes" id="UP000278222"/>
    </source>
</evidence>
<dbReference type="InterPro" id="IPR035069">
    <property type="entry name" value="TTHA1013/TTHA0281-like"/>
</dbReference>
<proteinExistence type="predicted"/>
<sequence>MRHAYPYELETGEDGRLFVTFPDVLRAGAEGATEPEAVAAAAQSLAMALERLAQAGRPLPAPSPPRPGQRTVAVEAPST</sequence>
<dbReference type="Proteomes" id="UP000278222">
    <property type="component" value="Unassembled WGS sequence"/>
</dbReference>
<feature type="region of interest" description="Disordered" evidence="1">
    <location>
        <begin position="56"/>
        <end position="79"/>
    </location>
</feature>
<organism evidence="2 3">
    <name type="scientific">Stella humosa</name>
    <dbReference type="NCBI Taxonomy" id="94"/>
    <lineage>
        <taxon>Bacteria</taxon>
        <taxon>Pseudomonadati</taxon>
        <taxon>Pseudomonadota</taxon>
        <taxon>Alphaproteobacteria</taxon>
        <taxon>Rhodospirillales</taxon>
        <taxon>Stellaceae</taxon>
        <taxon>Stella</taxon>
    </lineage>
</organism>
<accession>A0A3N1KV85</accession>
<comment type="caution">
    <text evidence="2">The sequence shown here is derived from an EMBL/GenBank/DDBJ whole genome shotgun (WGS) entry which is preliminary data.</text>
</comment>
<dbReference type="AlphaFoldDB" id="A0A3N1KV85"/>
<evidence type="ECO:0000256" key="1">
    <source>
        <dbReference type="SAM" id="MobiDB-lite"/>
    </source>
</evidence>
<name>A0A3N1KV85_9PROT</name>
<protein>
    <submittedName>
        <fullName evidence="2">Putative RNase H-like HicB family nuclease</fullName>
    </submittedName>
</protein>
<dbReference type="EMBL" id="RJKX01000017">
    <property type="protein sequence ID" value="ROP83157.1"/>
    <property type="molecule type" value="Genomic_DNA"/>
</dbReference>